<comment type="caution">
    <text evidence="2">The sequence shown here is derived from an EMBL/GenBank/DDBJ whole genome shotgun (WGS) entry which is preliminary data.</text>
</comment>
<dbReference type="PANTHER" id="PTHR34605">
    <property type="entry name" value="PHAGE_INTEGRASE DOMAIN-CONTAINING PROTEIN"/>
    <property type="match status" value="1"/>
</dbReference>
<dbReference type="AlphaFoldDB" id="A0A0L0W2J7"/>
<dbReference type="GO" id="GO:0015074">
    <property type="term" value="P:DNA integration"/>
    <property type="evidence" value="ECO:0007669"/>
    <property type="project" value="InterPro"/>
</dbReference>
<dbReference type="Proteomes" id="UP000054564">
    <property type="component" value="Unassembled WGS sequence"/>
</dbReference>
<dbReference type="GO" id="GO:0006310">
    <property type="term" value="P:DNA recombination"/>
    <property type="evidence" value="ECO:0007669"/>
    <property type="project" value="UniProtKB-KW"/>
</dbReference>
<keyword evidence="1" id="KW-0233">DNA recombination</keyword>
<dbReference type="STRING" id="1165861.A0A0L0W2J7"/>
<dbReference type="PANTHER" id="PTHR34605:SF3">
    <property type="entry name" value="P CELL-TYPE AGGLUTINATION PROTEIN MAP4-LIKE-RELATED"/>
    <property type="match status" value="1"/>
</dbReference>
<sequence length="151" mass="17064">MARLAELTYQFSTGTLEYSISLLTSDVRFKTPDLSTRVVLLLRDAKTCKPGEVQRIRLNPLNNMLCPVEAIKTLSKIWAEGDFGPLSGHSFRVGGASLRNALGVDIQEICRLGRWVSECYKLYLRQYTPREKAEAVRLMNELDCCWSNSTS</sequence>
<evidence type="ECO:0008006" key="4">
    <source>
        <dbReference type="Google" id="ProtNLM"/>
    </source>
</evidence>
<accession>A0A0L0W2J7</accession>
<protein>
    <recommendedName>
        <fullName evidence="4">Tyr recombinase domain-containing protein</fullName>
    </recommendedName>
</protein>
<evidence type="ECO:0000313" key="2">
    <source>
        <dbReference type="EMBL" id="KNF05460.1"/>
    </source>
</evidence>
<dbReference type="SUPFAM" id="SSF56349">
    <property type="entry name" value="DNA breaking-rejoining enzymes"/>
    <property type="match status" value="1"/>
</dbReference>
<dbReference type="Gene3D" id="1.10.443.10">
    <property type="entry name" value="Intergrase catalytic core"/>
    <property type="match status" value="1"/>
</dbReference>
<dbReference type="InterPro" id="IPR011010">
    <property type="entry name" value="DNA_brk_join_enz"/>
</dbReference>
<dbReference type="GO" id="GO:0003677">
    <property type="term" value="F:DNA binding"/>
    <property type="evidence" value="ECO:0007669"/>
    <property type="project" value="InterPro"/>
</dbReference>
<organism evidence="2 3">
    <name type="scientific">Puccinia striiformis f. sp. tritici PST-78</name>
    <dbReference type="NCBI Taxonomy" id="1165861"/>
    <lineage>
        <taxon>Eukaryota</taxon>
        <taxon>Fungi</taxon>
        <taxon>Dikarya</taxon>
        <taxon>Basidiomycota</taxon>
        <taxon>Pucciniomycotina</taxon>
        <taxon>Pucciniomycetes</taxon>
        <taxon>Pucciniales</taxon>
        <taxon>Pucciniaceae</taxon>
        <taxon>Puccinia</taxon>
    </lineage>
</organism>
<evidence type="ECO:0000256" key="1">
    <source>
        <dbReference type="ARBA" id="ARBA00023172"/>
    </source>
</evidence>
<evidence type="ECO:0000313" key="3">
    <source>
        <dbReference type="Proteomes" id="UP000054564"/>
    </source>
</evidence>
<keyword evidence="3" id="KW-1185">Reference proteome</keyword>
<name>A0A0L0W2J7_9BASI</name>
<reference evidence="3" key="1">
    <citation type="submission" date="2014-03" db="EMBL/GenBank/DDBJ databases">
        <title>The Genome Sequence of Puccinia striiformis f. sp. tritici PST-78.</title>
        <authorList>
            <consortium name="The Broad Institute Genome Sequencing Platform"/>
            <person name="Cuomo C."/>
            <person name="Hulbert S."/>
            <person name="Chen X."/>
            <person name="Walker B."/>
            <person name="Young S.K."/>
            <person name="Zeng Q."/>
            <person name="Gargeya S."/>
            <person name="Fitzgerald M."/>
            <person name="Haas B."/>
            <person name="Abouelleil A."/>
            <person name="Alvarado L."/>
            <person name="Arachchi H.M."/>
            <person name="Berlin A.M."/>
            <person name="Chapman S.B."/>
            <person name="Goldberg J."/>
            <person name="Griggs A."/>
            <person name="Gujja S."/>
            <person name="Hansen M."/>
            <person name="Howarth C."/>
            <person name="Imamovic A."/>
            <person name="Larimer J."/>
            <person name="McCowan C."/>
            <person name="Montmayeur A."/>
            <person name="Murphy C."/>
            <person name="Neiman D."/>
            <person name="Pearson M."/>
            <person name="Priest M."/>
            <person name="Roberts A."/>
            <person name="Saif S."/>
            <person name="Shea T."/>
            <person name="Sisk P."/>
            <person name="Sykes S."/>
            <person name="Wortman J."/>
            <person name="Nusbaum C."/>
            <person name="Birren B."/>
        </authorList>
    </citation>
    <scope>NUCLEOTIDE SEQUENCE [LARGE SCALE GENOMIC DNA]</scope>
    <source>
        <strain evidence="3">race PST-78</strain>
    </source>
</reference>
<gene>
    <name evidence="2" type="ORF">PSTG_01270</name>
</gene>
<dbReference type="EMBL" id="AJIL01000007">
    <property type="protein sequence ID" value="KNF05460.1"/>
    <property type="molecule type" value="Genomic_DNA"/>
</dbReference>
<dbReference type="InterPro" id="IPR052925">
    <property type="entry name" value="Phage_Integrase-like_Recomb"/>
</dbReference>
<dbReference type="InterPro" id="IPR013762">
    <property type="entry name" value="Integrase-like_cat_sf"/>
</dbReference>
<proteinExistence type="predicted"/>